<feature type="region of interest" description="Disordered" evidence="7">
    <location>
        <begin position="1"/>
        <end position="23"/>
    </location>
</feature>
<dbReference type="EMBL" id="AMGW01000007">
    <property type="protein sequence ID" value="EXJ54672.1"/>
    <property type="molecule type" value="Genomic_DNA"/>
</dbReference>
<comment type="similarity">
    <text evidence="6">Belongs to the CTF8 family.</text>
</comment>
<evidence type="ECO:0000256" key="2">
    <source>
        <dbReference type="ARBA" id="ARBA00022705"/>
    </source>
</evidence>
<dbReference type="GO" id="GO:0031390">
    <property type="term" value="C:Ctf18 RFC-like complex"/>
    <property type="evidence" value="ECO:0007669"/>
    <property type="project" value="InterPro"/>
</dbReference>
<sequence>MPAIELLIPSSRTPKPGSNPLPPLLQTPSGLALLEIQGTIHGPFEGSTPGDENPMTTTRQIGRLEFPLYNPQASNEDGKWMKKVYLYVGKHQRLTGEVKKLGEPLAVIQKVDHSIGNGSEAESGVNASKGTQEALEIVEIVKFKVLFSARPEPVGE</sequence>
<evidence type="ECO:0000256" key="5">
    <source>
        <dbReference type="ARBA" id="ARBA00023306"/>
    </source>
</evidence>
<keyword evidence="5" id="KW-0131">Cell cycle</keyword>
<comment type="subcellular location">
    <subcellularLocation>
        <location evidence="1">Nucleus</location>
    </subcellularLocation>
</comment>
<dbReference type="PANTHER" id="PTHR28605">
    <property type="entry name" value="CTF8, CHROMOSOME TRANSMISSION FIDELITY FACTOR 8 HOMOLOG (S. CEREVISIAE)"/>
    <property type="match status" value="1"/>
</dbReference>
<keyword evidence="3" id="KW-0238">DNA-binding</keyword>
<dbReference type="GO" id="GO:0007064">
    <property type="term" value="P:mitotic sister chromatid cohesion"/>
    <property type="evidence" value="ECO:0007669"/>
    <property type="project" value="InterPro"/>
</dbReference>
<dbReference type="GO" id="GO:0003677">
    <property type="term" value="F:DNA binding"/>
    <property type="evidence" value="ECO:0007669"/>
    <property type="project" value="UniProtKB-KW"/>
</dbReference>
<evidence type="ECO:0000256" key="3">
    <source>
        <dbReference type="ARBA" id="ARBA00023125"/>
    </source>
</evidence>
<evidence type="ECO:0008006" key="10">
    <source>
        <dbReference type="Google" id="ProtNLM"/>
    </source>
</evidence>
<keyword evidence="9" id="KW-1185">Reference proteome</keyword>
<dbReference type="GeneID" id="19184572"/>
<dbReference type="HOGENOM" id="CLU_090690_0_0_1"/>
<evidence type="ECO:0000256" key="7">
    <source>
        <dbReference type="SAM" id="MobiDB-lite"/>
    </source>
</evidence>
<keyword evidence="2" id="KW-0235">DNA replication</keyword>
<name>W9VGB2_9EURO</name>
<dbReference type="Pfam" id="PF09696">
    <property type="entry name" value="Ctf8"/>
    <property type="match status" value="1"/>
</dbReference>
<evidence type="ECO:0000256" key="6">
    <source>
        <dbReference type="ARBA" id="ARBA00038447"/>
    </source>
</evidence>
<protein>
    <recommendedName>
        <fullName evidence="10">Chromosome transmission fidelity protein 8</fullName>
    </recommendedName>
</protein>
<evidence type="ECO:0000256" key="1">
    <source>
        <dbReference type="ARBA" id="ARBA00004123"/>
    </source>
</evidence>
<evidence type="ECO:0000313" key="8">
    <source>
        <dbReference type="EMBL" id="EXJ54672.1"/>
    </source>
</evidence>
<dbReference type="STRING" id="1182544.W9VGB2"/>
<dbReference type="GO" id="GO:0006260">
    <property type="term" value="P:DNA replication"/>
    <property type="evidence" value="ECO:0007669"/>
    <property type="project" value="UniProtKB-KW"/>
</dbReference>
<gene>
    <name evidence="8" type="ORF">A1O7_10013</name>
</gene>
<comment type="caution">
    <text evidence="8">The sequence shown here is derived from an EMBL/GenBank/DDBJ whole genome shotgun (WGS) entry which is preliminary data.</text>
</comment>
<dbReference type="AlphaFoldDB" id="W9VGB2"/>
<dbReference type="InterPro" id="IPR018607">
    <property type="entry name" value="Ctf8"/>
</dbReference>
<dbReference type="PANTHER" id="PTHR28605:SF1">
    <property type="entry name" value="CHROMOSOME TRANSMISSION FIDELITY FACTOR 8"/>
    <property type="match status" value="1"/>
</dbReference>
<proteinExistence type="inferred from homology"/>
<dbReference type="RefSeq" id="XP_007762187.1">
    <property type="nucleotide sequence ID" value="XM_007763997.1"/>
</dbReference>
<dbReference type="VEuPathDB" id="FungiDB:A1O7_10013"/>
<reference evidence="8 9" key="1">
    <citation type="submission" date="2013-03" db="EMBL/GenBank/DDBJ databases">
        <title>The Genome Sequence of Cladophialophora yegresii CBS 114405.</title>
        <authorList>
            <consortium name="The Broad Institute Genomics Platform"/>
            <person name="Cuomo C."/>
            <person name="de Hoog S."/>
            <person name="Gorbushina A."/>
            <person name="Walker B."/>
            <person name="Young S.K."/>
            <person name="Zeng Q."/>
            <person name="Gargeya S."/>
            <person name="Fitzgerald M."/>
            <person name="Haas B."/>
            <person name="Abouelleil A."/>
            <person name="Allen A.W."/>
            <person name="Alvarado L."/>
            <person name="Arachchi H.M."/>
            <person name="Berlin A.M."/>
            <person name="Chapman S.B."/>
            <person name="Gainer-Dewar J."/>
            <person name="Goldberg J."/>
            <person name="Griggs A."/>
            <person name="Gujja S."/>
            <person name="Hansen M."/>
            <person name="Howarth C."/>
            <person name="Imamovic A."/>
            <person name="Ireland A."/>
            <person name="Larimer J."/>
            <person name="McCowan C."/>
            <person name="Murphy C."/>
            <person name="Pearson M."/>
            <person name="Poon T.W."/>
            <person name="Priest M."/>
            <person name="Roberts A."/>
            <person name="Saif S."/>
            <person name="Shea T."/>
            <person name="Sisk P."/>
            <person name="Sykes S."/>
            <person name="Wortman J."/>
            <person name="Nusbaum C."/>
            <person name="Birren B."/>
        </authorList>
    </citation>
    <scope>NUCLEOTIDE SEQUENCE [LARGE SCALE GENOMIC DNA]</scope>
    <source>
        <strain evidence="8 9">CBS 114405</strain>
    </source>
</reference>
<dbReference type="Proteomes" id="UP000019473">
    <property type="component" value="Unassembled WGS sequence"/>
</dbReference>
<dbReference type="OrthoDB" id="121932at2759"/>
<keyword evidence="4" id="KW-0539">Nucleus</keyword>
<evidence type="ECO:0000313" key="9">
    <source>
        <dbReference type="Proteomes" id="UP000019473"/>
    </source>
</evidence>
<dbReference type="eggNOG" id="KOG4487">
    <property type="taxonomic scope" value="Eukaryota"/>
</dbReference>
<organism evidence="8 9">
    <name type="scientific">Cladophialophora yegresii CBS 114405</name>
    <dbReference type="NCBI Taxonomy" id="1182544"/>
    <lineage>
        <taxon>Eukaryota</taxon>
        <taxon>Fungi</taxon>
        <taxon>Dikarya</taxon>
        <taxon>Ascomycota</taxon>
        <taxon>Pezizomycotina</taxon>
        <taxon>Eurotiomycetes</taxon>
        <taxon>Chaetothyriomycetidae</taxon>
        <taxon>Chaetothyriales</taxon>
        <taxon>Herpotrichiellaceae</taxon>
        <taxon>Cladophialophora</taxon>
    </lineage>
</organism>
<accession>W9VGB2</accession>
<evidence type="ECO:0000256" key="4">
    <source>
        <dbReference type="ARBA" id="ARBA00023242"/>
    </source>
</evidence>